<feature type="domain" description="Signal transduction histidine kinase internal region" evidence="2">
    <location>
        <begin position="164"/>
        <end position="242"/>
    </location>
</feature>
<keyword evidence="1" id="KW-0472">Membrane</keyword>
<organism evidence="3 4">
    <name type="scientific">Persicitalea jodogahamensis</name>
    <dbReference type="NCBI Taxonomy" id="402147"/>
    <lineage>
        <taxon>Bacteria</taxon>
        <taxon>Pseudomonadati</taxon>
        <taxon>Bacteroidota</taxon>
        <taxon>Cytophagia</taxon>
        <taxon>Cytophagales</taxon>
        <taxon>Spirosomataceae</taxon>
        <taxon>Persicitalea</taxon>
    </lineage>
</organism>
<feature type="transmembrane region" description="Helical" evidence="1">
    <location>
        <begin position="49"/>
        <end position="68"/>
    </location>
</feature>
<keyword evidence="4" id="KW-1185">Reference proteome</keyword>
<evidence type="ECO:0000259" key="2">
    <source>
        <dbReference type="Pfam" id="PF06580"/>
    </source>
</evidence>
<keyword evidence="3" id="KW-0418">Kinase</keyword>
<dbReference type="Proteomes" id="UP000598271">
    <property type="component" value="Unassembled WGS sequence"/>
</dbReference>
<dbReference type="InterPro" id="IPR010559">
    <property type="entry name" value="Sig_transdc_His_kin_internal"/>
</dbReference>
<dbReference type="GO" id="GO:0016020">
    <property type="term" value="C:membrane"/>
    <property type="evidence" value="ECO:0007669"/>
    <property type="project" value="InterPro"/>
</dbReference>
<feature type="transmembrane region" description="Helical" evidence="1">
    <location>
        <begin position="88"/>
        <end position="108"/>
    </location>
</feature>
<dbReference type="EMBL" id="BMXF01000001">
    <property type="protein sequence ID" value="GHB57555.1"/>
    <property type="molecule type" value="Genomic_DNA"/>
</dbReference>
<dbReference type="InterPro" id="IPR036890">
    <property type="entry name" value="HATPase_C_sf"/>
</dbReference>
<dbReference type="Gene3D" id="3.30.565.10">
    <property type="entry name" value="Histidine kinase-like ATPase, C-terminal domain"/>
    <property type="match status" value="1"/>
</dbReference>
<dbReference type="PANTHER" id="PTHR34220:SF7">
    <property type="entry name" value="SENSOR HISTIDINE KINASE YPDA"/>
    <property type="match status" value="1"/>
</dbReference>
<feature type="transmembrane region" description="Helical" evidence="1">
    <location>
        <begin position="120"/>
        <end position="140"/>
    </location>
</feature>
<keyword evidence="3" id="KW-0808">Transferase</keyword>
<evidence type="ECO:0000313" key="4">
    <source>
        <dbReference type="Proteomes" id="UP000598271"/>
    </source>
</evidence>
<dbReference type="GO" id="GO:0000155">
    <property type="term" value="F:phosphorelay sensor kinase activity"/>
    <property type="evidence" value="ECO:0007669"/>
    <property type="project" value="InterPro"/>
</dbReference>
<comment type="caution">
    <text evidence="3">The sequence shown here is derived from an EMBL/GenBank/DDBJ whole genome shotgun (WGS) entry which is preliminary data.</text>
</comment>
<keyword evidence="1" id="KW-0812">Transmembrane</keyword>
<sequence>MARVRSSELRYVWVYGLVVGIMVNLAPIVRCLSDPVTFESVAGYGPGALALKVINCFLFGRLFSLISLGSLGPFSNWFQRQEMAVQRAIEFVLFVVLTEFFFQLHLFLLGPSLHEGVMHFWYFAQNLAQLVGVYGFWYYVKAVRESNEALIENEQLKRLEVKNQLDALNSQLNPHFLFNALNILNISITTDPDKAQSIVHNLSDILRYNLKIQKQNLVRLSEELAVARAFLELYKARFGEKLVFNFERTNINKEWYVVPLSLQLLIENAIKHNIITSNHILHLKVEVDEVAGQLVISNSINRKPHTDGLGIGLSNLNKRYELISGRITSLSDDSEHFSVTIPLIESP</sequence>
<dbReference type="PANTHER" id="PTHR34220">
    <property type="entry name" value="SENSOR HISTIDINE KINASE YPDA"/>
    <property type="match status" value="1"/>
</dbReference>
<feature type="transmembrane region" description="Helical" evidence="1">
    <location>
        <begin position="12"/>
        <end position="29"/>
    </location>
</feature>
<keyword evidence="1" id="KW-1133">Transmembrane helix</keyword>
<name>A0A8J3G8B6_9BACT</name>
<reference evidence="3 4" key="1">
    <citation type="journal article" date="2014" name="Int. J. Syst. Evol. Microbiol.">
        <title>Complete genome sequence of Corynebacterium casei LMG S-19264T (=DSM 44701T), isolated from a smear-ripened cheese.</title>
        <authorList>
            <consortium name="US DOE Joint Genome Institute (JGI-PGF)"/>
            <person name="Walter F."/>
            <person name="Albersmeier A."/>
            <person name="Kalinowski J."/>
            <person name="Ruckert C."/>
        </authorList>
    </citation>
    <scope>NUCLEOTIDE SEQUENCE [LARGE SCALE GENOMIC DNA]</scope>
    <source>
        <strain evidence="3 4">KCTC 12866</strain>
    </source>
</reference>
<dbReference type="Pfam" id="PF06580">
    <property type="entry name" value="His_kinase"/>
    <property type="match status" value="1"/>
</dbReference>
<proteinExistence type="predicted"/>
<dbReference type="InterPro" id="IPR050640">
    <property type="entry name" value="Bact_2-comp_sensor_kinase"/>
</dbReference>
<dbReference type="SUPFAM" id="SSF55874">
    <property type="entry name" value="ATPase domain of HSP90 chaperone/DNA topoisomerase II/histidine kinase"/>
    <property type="match status" value="1"/>
</dbReference>
<evidence type="ECO:0000256" key="1">
    <source>
        <dbReference type="SAM" id="Phobius"/>
    </source>
</evidence>
<gene>
    <name evidence="3" type="ORF">GCM10007390_08720</name>
</gene>
<dbReference type="RefSeq" id="WP_189563111.1">
    <property type="nucleotide sequence ID" value="NZ_BMXF01000001.1"/>
</dbReference>
<dbReference type="AlphaFoldDB" id="A0A8J3G8B6"/>
<accession>A0A8J3G8B6</accession>
<evidence type="ECO:0000313" key="3">
    <source>
        <dbReference type="EMBL" id="GHB57555.1"/>
    </source>
</evidence>
<protein>
    <submittedName>
        <fullName evidence="3">Histidine kinase</fullName>
    </submittedName>
</protein>